<dbReference type="SUPFAM" id="SSF51126">
    <property type="entry name" value="Pectin lyase-like"/>
    <property type="match status" value="6"/>
</dbReference>
<feature type="signal peptide" evidence="16">
    <location>
        <begin position="1"/>
        <end position="21"/>
    </location>
</feature>
<feature type="chain" id="PRO_5042460245" evidence="16">
    <location>
        <begin position="22"/>
        <end position="2762"/>
    </location>
</feature>
<dbReference type="Gene3D" id="2.60.120.260">
    <property type="entry name" value="Galactose-binding domain-like"/>
    <property type="match status" value="1"/>
</dbReference>
<dbReference type="Gene3D" id="2.40.20.10">
    <property type="entry name" value="Plasminogen Kringle 4"/>
    <property type="match status" value="1"/>
</dbReference>
<dbReference type="PROSITE" id="PS00022">
    <property type="entry name" value="EGF_1"/>
    <property type="match status" value="2"/>
</dbReference>
<feature type="domain" description="F5/8 type C" evidence="17">
    <location>
        <begin position="307"/>
        <end position="412"/>
    </location>
</feature>
<dbReference type="SMART" id="SM00130">
    <property type="entry name" value="KR"/>
    <property type="match status" value="1"/>
</dbReference>
<dbReference type="GO" id="GO:0005615">
    <property type="term" value="C:extracellular space"/>
    <property type="evidence" value="ECO:0007669"/>
    <property type="project" value="TreeGrafter"/>
</dbReference>
<dbReference type="GO" id="GO:0005886">
    <property type="term" value="C:plasma membrane"/>
    <property type="evidence" value="ECO:0007669"/>
    <property type="project" value="UniProtKB-SubCell"/>
</dbReference>
<dbReference type="Pfam" id="PF00051">
    <property type="entry name" value="Kringle"/>
    <property type="match status" value="1"/>
</dbReference>
<dbReference type="InterPro" id="IPR048525">
    <property type="entry name" value="DDR1-2_DS-like"/>
</dbReference>
<evidence type="ECO:0000313" key="21">
    <source>
        <dbReference type="RefSeq" id="XP_032837233.1"/>
    </source>
</evidence>
<dbReference type="CDD" id="cd00108">
    <property type="entry name" value="KR"/>
    <property type="match status" value="1"/>
</dbReference>
<dbReference type="GO" id="GO:0004175">
    <property type="term" value="F:endopeptidase activity"/>
    <property type="evidence" value="ECO:0007669"/>
    <property type="project" value="TreeGrafter"/>
</dbReference>
<evidence type="ECO:0000256" key="16">
    <source>
        <dbReference type="SAM" id="SignalP"/>
    </source>
</evidence>
<keyword evidence="12" id="KW-0325">Glycoprotein</keyword>
<dbReference type="Gene3D" id="2.60.120.1190">
    <property type="match status" value="1"/>
</dbReference>
<proteinExistence type="predicted"/>
<dbReference type="PANTHER" id="PTHR24261:SF7">
    <property type="entry name" value="KRINGLE DOMAIN-CONTAINING PROTEIN"/>
    <property type="match status" value="1"/>
</dbReference>
<evidence type="ECO:0000256" key="3">
    <source>
        <dbReference type="ARBA" id="ARBA00022475"/>
    </source>
</evidence>
<comment type="caution">
    <text evidence="14">Lacks conserved residue(s) required for the propagation of feature annotation.</text>
</comment>
<dbReference type="InterPro" id="IPR000421">
    <property type="entry name" value="FA58C"/>
</dbReference>
<keyword evidence="20" id="KW-1185">Reference proteome</keyword>
<dbReference type="SMART" id="SM00710">
    <property type="entry name" value="PbH1"/>
    <property type="match status" value="23"/>
</dbReference>
<evidence type="ECO:0000256" key="8">
    <source>
        <dbReference type="ARBA" id="ARBA00022840"/>
    </source>
</evidence>
<evidence type="ECO:0000259" key="17">
    <source>
        <dbReference type="PROSITE" id="PS50022"/>
    </source>
</evidence>
<dbReference type="SMART" id="SM00181">
    <property type="entry name" value="EGF"/>
    <property type="match status" value="4"/>
</dbReference>
<dbReference type="InterPro" id="IPR014756">
    <property type="entry name" value="Ig_E-set"/>
</dbReference>
<keyword evidence="11 14" id="KW-1015">Disulfide bond</keyword>
<keyword evidence="10" id="KW-0472">Membrane</keyword>
<keyword evidence="4 15" id="KW-0420">Kringle</keyword>
<dbReference type="Gene3D" id="2.60.40.10">
    <property type="entry name" value="Immunoglobulins"/>
    <property type="match status" value="1"/>
</dbReference>
<dbReference type="InterPro" id="IPR039448">
    <property type="entry name" value="Beta_helix"/>
</dbReference>
<dbReference type="InterPro" id="IPR002909">
    <property type="entry name" value="IPT_dom"/>
</dbReference>
<evidence type="ECO:0000256" key="9">
    <source>
        <dbReference type="ARBA" id="ARBA00022989"/>
    </source>
</evidence>
<evidence type="ECO:0000256" key="2">
    <source>
        <dbReference type="ARBA" id="ARBA00004316"/>
    </source>
</evidence>
<dbReference type="InterPro" id="IPR008979">
    <property type="entry name" value="Galactose-bd-like_sf"/>
</dbReference>
<dbReference type="PROSITE" id="PS50026">
    <property type="entry name" value="EGF_3"/>
    <property type="match status" value="1"/>
</dbReference>
<dbReference type="GO" id="GO:0042995">
    <property type="term" value="C:cell projection"/>
    <property type="evidence" value="ECO:0007669"/>
    <property type="project" value="UniProtKB-SubCell"/>
</dbReference>
<dbReference type="PRINTS" id="PR00018">
    <property type="entry name" value="KRINGLE"/>
</dbReference>
<dbReference type="InterPro" id="IPR011050">
    <property type="entry name" value="Pectin_lyase_fold/virulence"/>
</dbReference>
<evidence type="ECO:0000256" key="15">
    <source>
        <dbReference type="PROSITE-ProRule" id="PRU00121"/>
    </source>
</evidence>
<feature type="domain" description="Kringle" evidence="19">
    <location>
        <begin position="225"/>
        <end position="304"/>
    </location>
</feature>
<evidence type="ECO:0000259" key="19">
    <source>
        <dbReference type="PROSITE" id="PS50070"/>
    </source>
</evidence>
<dbReference type="Pfam" id="PF01833">
    <property type="entry name" value="TIG"/>
    <property type="match status" value="1"/>
</dbReference>
<keyword evidence="13" id="KW-0966">Cell projection</keyword>
<dbReference type="Pfam" id="PF21114">
    <property type="entry name" value="DDR1-2_DS-like"/>
    <property type="match status" value="1"/>
</dbReference>
<evidence type="ECO:0000256" key="13">
    <source>
        <dbReference type="ARBA" id="ARBA00023273"/>
    </source>
</evidence>
<evidence type="ECO:0000256" key="4">
    <source>
        <dbReference type="ARBA" id="ARBA00022572"/>
    </source>
</evidence>
<dbReference type="GO" id="GO:0005524">
    <property type="term" value="F:ATP binding"/>
    <property type="evidence" value="ECO:0007669"/>
    <property type="project" value="UniProtKB-KW"/>
</dbReference>
<keyword evidence="6 16" id="KW-0732">Signal</keyword>
<dbReference type="GO" id="GO:0005102">
    <property type="term" value="F:signaling receptor binding"/>
    <property type="evidence" value="ECO:0007669"/>
    <property type="project" value="TreeGrafter"/>
</dbReference>
<dbReference type="InterPro" id="IPR000001">
    <property type="entry name" value="Kringle"/>
</dbReference>
<evidence type="ECO:0000256" key="1">
    <source>
        <dbReference type="ARBA" id="ARBA00004251"/>
    </source>
</evidence>
<gene>
    <name evidence="21" type="primary">LOC116958620</name>
</gene>
<dbReference type="Pfam" id="PF00754">
    <property type="entry name" value="F5_F8_type_C"/>
    <property type="match status" value="1"/>
</dbReference>
<dbReference type="SUPFAM" id="SSF81296">
    <property type="entry name" value="E set domains"/>
    <property type="match status" value="1"/>
</dbReference>
<dbReference type="InterPro" id="IPR013783">
    <property type="entry name" value="Ig-like_fold"/>
</dbReference>
<dbReference type="InterPro" id="IPR018056">
    <property type="entry name" value="Kringle_CS"/>
</dbReference>
<dbReference type="InterPro" id="IPR050759">
    <property type="entry name" value="Serine_protease_kringle"/>
</dbReference>
<dbReference type="SUPFAM" id="SSF49785">
    <property type="entry name" value="Galactose-binding domain-like"/>
    <property type="match status" value="1"/>
</dbReference>
<dbReference type="SMART" id="SM00429">
    <property type="entry name" value="IPT"/>
    <property type="match status" value="1"/>
</dbReference>
<dbReference type="InterPro" id="IPR013806">
    <property type="entry name" value="Kringle-like"/>
</dbReference>
<comment type="subcellular location">
    <subcellularLocation>
        <location evidence="1">Cell membrane</location>
        <topology evidence="1">Single-pass type I membrane protein</topology>
    </subcellularLocation>
    <subcellularLocation>
        <location evidence="2">Cell projection</location>
    </subcellularLocation>
</comment>
<evidence type="ECO:0000256" key="6">
    <source>
        <dbReference type="ARBA" id="ARBA00022729"/>
    </source>
</evidence>
<keyword evidence="5" id="KW-0812">Transmembrane</keyword>
<dbReference type="KEGG" id="pmrn:116958620"/>
<dbReference type="InterPro" id="IPR012334">
    <property type="entry name" value="Pectin_lyas_fold"/>
</dbReference>
<feature type="disulfide bond" evidence="14">
    <location>
        <begin position="2240"/>
        <end position="2249"/>
    </location>
</feature>
<dbReference type="SUPFAM" id="SSF57440">
    <property type="entry name" value="Kringle-like"/>
    <property type="match status" value="1"/>
</dbReference>
<keyword evidence="9" id="KW-1133">Transmembrane helix</keyword>
<reference evidence="21" key="1">
    <citation type="submission" date="2025-08" db="UniProtKB">
        <authorList>
            <consortium name="RefSeq"/>
        </authorList>
    </citation>
    <scope>IDENTIFICATION</scope>
    <source>
        <tissue evidence="21">Sperm</tissue>
    </source>
</reference>
<evidence type="ECO:0000256" key="10">
    <source>
        <dbReference type="ARBA" id="ARBA00023136"/>
    </source>
</evidence>
<keyword evidence="8" id="KW-0067">ATP-binding</keyword>
<evidence type="ECO:0000256" key="12">
    <source>
        <dbReference type="ARBA" id="ARBA00023180"/>
    </source>
</evidence>
<dbReference type="Proteomes" id="UP001318040">
    <property type="component" value="Chromosome 80"/>
</dbReference>
<dbReference type="InterPro" id="IPR006626">
    <property type="entry name" value="PbH1"/>
</dbReference>
<dbReference type="Gene3D" id="2.10.25.10">
    <property type="entry name" value="Laminin"/>
    <property type="match status" value="1"/>
</dbReference>
<dbReference type="Gene3D" id="2.160.20.10">
    <property type="entry name" value="Single-stranded right-handed beta-helix, Pectin lyase-like"/>
    <property type="match status" value="5"/>
</dbReference>
<name>A0AAJ7XL25_PETMA</name>
<dbReference type="InterPro" id="IPR038178">
    <property type="entry name" value="Kringle_sf"/>
</dbReference>
<organism evidence="20 21">
    <name type="scientific">Petromyzon marinus</name>
    <name type="common">Sea lamprey</name>
    <dbReference type="NCBI Taxonomy" id="7757"/>
    <lineage>
        <taxon>Eukaryota</taxon>
        <taxon>Metazoa</taxon>
        <taxon>Chordata</taxon>
        <taxon>Craniata</taxon>
        <taxon>Vertebrata</taxon>
        <taxon>Cyclostomata</taxon>
        <taxon>Hyperoartia</taxon>
        <taxon>Petromyzontiformes</taxon>
        <taxon>Petromyzontidae</taxon>
        <taxon>Petromyzon</taxon>
    </lineage>
</organism>
<dbReference type="PANTHER" id="PTHR24261">
    <property type="entry name" value="PLASMINOGEN-RELATED"/>
    <property type="match status" value="1"/>
</dbReference>
<evidence type="ECO:0000256" key="5">
    <source>
        <dbReference type="ARBA" id="ARBA00022692"/>
    </source>
</evidence>
<evidence type="ECO:0000313" key="20">
    <source>
        <dbReference type="Proteomes" id="UP001318040"/>
    </source>
</evidence>
<evidence type="ECO:0000259" key="18">
    <source>
        <dbReference type="PROSITE" id="PS50026"/>
    </source>
</evidence>
<keyword evidence="14" id="KW-0245">EGF-like domain</keyword>
<keyword evidence="3" id="KW-1003">Cell membrane</keyword>
<evidence type="ECO:0000256" key="11">
    <source>
        <dbReference type="ARBA" id="ARBA00023157"/>
    </source>
</evidence>
<dbReference type="RefSeq" id="XP_032837233.1">
    <property type="nucleotide sequence ID" value="XM_032981342.1"/>
</dbReference>
<evidence type="ECO:0000256" key="7">
    <source>
        <dbReference type="ARBA" id="ARBA00022741"/>
    </source>
</evidence>
<dbReference type="CDD" id="cd00055">
    <property type="entry name" value="EGF_Lam"/>
    <property type="match status" value="1"/>
</dbReference>
<accession>A0AAJ7XL25</accession>
<dbReference type="InterPro" id="IPR002049">
    <property type="entry name" value="LE_dom"/>
</dbReference>
<feature type="domain" description="EGF-like" evidence="18">
    <location>
        <begin position="2216"/>
        <end position="2250"/>
    </location>
</feature>
<dbReference type="PROSITE" id="PS00021">
    <property type="entry name" value="KRINGLE_1"/>
    <property type="match status" value="1"/>
</dbReference>
<protein>
    <submittedName>
        <fullName evidence="21">Uncharacterized protein LOC116958620</fullName>
    </submittedName>
</protein>
<dbReference type="PROSITE" id="PS50070">
    <property type="entry name" value="KRINGLE_2"/>
    <property type="match status" value="1"/>
</dbReference>
<dbReference type="InterPro" id="IPR000742">
    <property type="entry name" value="EGF"/>
</dbReference>
<sequence>MCSMAHFRAALNLFLFFSVYCQDGVLSAPLSYSVPQGQALGGTPLRDDGYSGGESDGGGMLSGGRGQLLDGVVGHSDWQENAGLEWVGWNGSQAVSITFQFEGETLLGKVMFYSNNDEANGVRVFERVECSVGGNISDAVKVLDVETTWWERTVAGLVIFTADLSGYRGALLHCVMYPAGKWLLLSEVQFQSGCDIALGLSTGAVRPEQISANPGETRSLGLRSDCYFGRGQAYRGNVSVTQFQVPCQPWSLQSPHAHPETPLNYPDDGLDGNYCRNPGGMRERPWCYTNDTNTAWDFCSMRTCGSWVFDLYTVGAHITVDFTKPVQISKMAMVGNGYYWTSALEVAYSMDNTIWDSYIDSAADNYLLQGNTDAESINFVTFQPKITARFISVIPKKSEQYYSAMNVEFFGCSSDKQSWNSYTNVTENIVNDKVWSLANNPFLIHGDITVSKFAKLTIQPGVKVVFSFPASRLTIQGELFVNGQPGLPVNFGPSGIPLTSGQWYGIVINADAPNKKSTIRHAEFVSCSVCVTAQSSNVDIDEVRIRKAVTGLQFEDLRNADHTVIINNTRVTNSNDGIRVSARNGNFHLSSVSLLDNANAGVYLTNMALMSVAECNFKQNTYGIFYYVETPSILNVINCQISQQRNYGMYVDGYGTISLLVKNSSISGNANGLILNVRGSGIAVLEDNLFTNNSFYGLSIYNGNHLSLVNNVIQNNAIARDQACLITSSSYMSIDGNLFIGNKGQIQFAGGPFPANITNNVFRGNDANQRSEAAVAIDLPAFFANNTITDNVAPLAAVAVSSYASTVAFNVFSNPGCPYEIKCSALYEIGAEVNAQHNYWGVPEELRVRARILDFYNDLALGVVEMLPFFQDPGLSVHIGSPGETVLTGNFTGGAIRNGSLSLPRGNYFITGNILVEPASVLSLSSGASLTFMGRTGMRIEGKLIIGSPDEEECSKLSADSVPWHGIICNYCEEITLQQVEMTNFEMFQVSGTSISMTNVKVKDSQSGLTFLSSQKYPVMHLTFENCTFSGILSDAINMNMWNSYFILNISKSTFTNFGRSAVVINNAEDFTIEISSSYFTAESSSYALILNSFNWNAISNCRIVDSVFVGGLYGVFISMTRSDLEISGNLIRGFRQSALSISDSGAHSYVHIHGNTFEDNHGDFVIQMYADLEENYTFYHNDLTNNSATTSLVVHGASPTLHYNYFENPEATFEMSAPNSQRSVDATLNWWGQVLDQSVAARINDVHKDENRAEVVFFPFLVSRNASDLSRREETVFLETGILGGVVKNRTVIPYLDGGYEVIRDITVEASATLTLEPGVQLRFHESVLMEVKGQLLAVGNKSHFITFTNVASTLWRGLIINSETSTQIGKEPSLSMLQYVIITNSRHGLKINNSTILLESVSSTNNEKSGLTLMKPMSNLRIVNGTFSSNGEYGIVTEMPDVGSDAVVTAEGVTASENRLGGIMMHLDFSCETCNVSDNAGVGLNSNRKVNIALNNSIFKHNALYQISTNSISKLLLINSIIGITDLTTAYNTYYYYFMSYYYEMVYITGSYDVDSSVTIKNNTFTRVAQSTHAALLITGVSANCLQQNRFIDINSPALHLQTDYTRSSAQISENTFERVMSNSHVITIVQSGNILSLNFSANTLVNCSGETAIDLTPQTSIGSYRIQRNVLTGGTFTRTLLVRYVLNMTVSENIFQNPGSAYEVSVGPRTPGQLVELSNNYWDSSDPYMVQRRILDFHQDSSLEVTTYSPFYMDSSLSALSNVTGDFWTDPSLPFGGVLDADYILEPCDGVQVNRSILVRSGNTLTIPPGCELQFSANHGLVIEGFLQIRGSSEEPVVLSSVTGRWNGLALLKIPEDSCQASFDGQVSVIQHLRVLNANNGIAIFRSQVDLRFVHVDNSLSTGLYLTVSCPMTQTVRLEHVVVSRAAKGMTFTGPELRIFITESSISRTESYGLEIRSWGQNSEISITASTFSDNHGNVIDVNGALSLSNVTVSESSEEYGLKVSNSLNVIVSGSTFRNNSAGGIYFEYCATARVTNSNFESNTGREAVYFNSYYIQRDLYLVDNVFTSNVIDSSSLKSLVTISVVYIAEDIAFSLSGNEFQNNTGTSIVSITCIYGLCTVGSGQGVTNNNFQQNVCPRTGAVVKVQNALLGVERNIFNNVESADYDLWVSLSDPGHQLNATENSWSVIREVDVVARIKNPEYVRWKPFLKDLNFSCEGVNNCSGNGACTWQNHCRCYPGHAGAACEKFVCDNVQQCNRRGHCVGPNWCSCDEGWTGAACTEVSCGTVNNCSGRGVCYAPESCLCYRYFAGLDCSVCQDGFWGPSCLQCPLCVHGHCDLNTGRCVCSELKWAGKLCDRCAEGLYGSDCLPVPTVLDVIPSTGPDVGGTFVLIMGHNLNASTDGGYRCAFGDQVVEGTWLSGEQVRCVTPMHAAGAASVNVAPGRSGQSSFTASTVSGYLCVLFTFYQQCPTNACGRDLDVPHGICSFGRCICSLPWYGDDCEFEYLPPALKIVADAVVVEGQSYGESLQLLKGTTPVMWQLSVAPSGMILDGAAVLWNSAIARAEPYAVEVKVFNAVGMSTASWHVTVEPSYTAQLYPVSPAVFSAPTRVVLSGFVAYRDGVTGGGAQVPIAVDIVHQDFTRTIESVTLSKNRTHFVVIFYPTSYEKGHFQAVARHPTARTGTVPQSWDVLGMMFQPSGIYMSGDTQGEIRELRPDATSLVNLASVPLSNITLEVSSGFAHSTPGANGHPSQGALGRAL</sequence>
<dbReference type="PROSITE" id="PS50022">
    <property type="entry name" value="FA58C_3"/>
    <property type="match status" value="1"/>
</dbReference>
<evidence type="ECO:0000256" key="14">
    <source>
        <dbReference type="PROSITE-ProRule" id="PRU00076"/>
    </source>
</evidence>
<keyword evidence="7" id="KW-0547">Nucleotide-binding</keyword>
<dbReference type="Pfam" id="PF13229">
    <property type="entry name" value="Beta_helix"/>
    <property type="match status" value="4"/>
</dbReference>